<sequence length="48" mass="5348">MAGAIIVLDCKSRTKYNIKSNCFLEVGWSVLRSSCLGRSPEGILRVYI</sequence>
<geneLocation type="plasmid" evidence="1">
    <name>pSK11B</name>
</geneLocation>
<organism evidence="1">
    <name type="scientific">Lactococcus lactis</name>
    <dbReference type="NCBI Taxonomy" id="1358"/>
    <lineage>
        <taxon>Bacteria</taxon>
        <taxon>Bacillati</taxon>
        <taxon>Bacillota</taxon>
        <taxon>Bacilli</taxon>
        <taxon>Lactobacillales</taxon>
        <taxon>Streptococcaceae</taxon>
        <taxon>Lactococcus</taxon>
    </lineage>
</organism>
<dbReference type="EMBL" id="DQ149243">
    <property type="protein sequence ID" value="ABA47336.1"/>
    <property type="molecule type" value="Genomic_DNA"/>
</dbReference>
<dbReference type="AlphaFoldDB" id="Q2VHS4"/>
<protein>
    <submittedName>
        <fullName evidence="1">Uncharacterized protein</fullName>
    </submittedName>
</protein>
<keyword evidence="1" id="KW-0614">Plasmid</keyword>
<reference evidence="1" key="1">
    <citation type="journal article" date="2005" name="Appl. Environ. Microbiol.">
        <title>Complete sequences of four plasmids of Lactococcus lactis subsp. cremoris SK11 reveal extensive adaptation to the dairy environment.</title>
        <authorList>
            <person name="Siezen R.J."/>
            <person name="Renckens B."/>
            <person name="van Swam I."/>
            <person name="Peters S."/>
            <person name="van Kranenburg R."/>
            <person name="Kleerebezem M."/>
            <person name="de Vos W.M."/>
        </authorList>
    </citation>
    <scope>NUCLEOTIDE SEQUENCE</scope>
    <source>
        <strain evidence="1">SK11</strain>
        <plasmid evidence="1">pSK11B</plasmid>
    </source>
</reference>
<accession>Q2VHS4</accession>
<proteinExistence type="predicted"/>
<evidence type="ECO:0000313" key="1">
    <source>
        <dbReference type="EMBL" id="ABA47336.1"/>
    </source>
</evidence>
<gene>
    <name evidence="1" type="primary">orf6</name>
    <name evidence="1" type="ORF">pSK11B_6</name>
</gene>
<name>Q2VHS4_9LACT</name>